<feature type="transmembrane region" description="Helical" evidence="1">
    <location>
        <begin position="72"/>
        <end position="91"/>
    </location>
</feature>
<sequence length="146" mass="16831">MVLATETILLITHFIIVFVGYSNVFIDFIGNLVNILGFTQLRLFQRNPSALYLTVASIVDFSQLVFPISADITLVGMIPIVISALFSLLAYRNVRHIIRRQTPVFRRRLDRQLTAMILLRVSLFVFKNLSDISFRIYQVNNPIFHD</sequence>
<gene>
    <name evidence="2" type="ORF">FME351_LOCUS26051</name>
</gene>
<comment type="caution">
    <text evidence="2">The sequence shown here is derived from an EMBL/GenBank/DDBJ whole genome shotgun (WGS) entry which is preliminary data.</text>
</comment>
<protein>
    <submittedName>
        <fullName evidence="2">Uncharacterized protein</fullName>
    </submittedName>
</protein>
<name>A0A818TDR3_9BILA</name>
<keyword evidence="1" id="KW-1133">Transmembrane helix</keyword>
<evidence type="ECO:0000313" key="2">
    <source>
        <dbReference type="EMBL" id="CAF3676024.1"/>
    </source>
</evidence>
<organism evidence="2 3">
    <name type="scientific">Rotaria socialis</name>
    <dbReference type="NCBI Taxonomy" id="392032"/>
    <lineage>
        <taxon>Eukaryota</taxon>
        <taxon>Metazoa</taxon>
        <taxon>Spiralia</taxon>
        <taxon>Gnathifera</taxon>
        <taxon>Rotifera</taxon>
        <taxon>Eurotatoria</taxon>
        <taxon>Bdelloidea</taxon>
        <taxon>Philodinida</taxon>
        <taxon>Philodinidae</taxon>
        <taxon>Rotaria</taxon>
    </lineage>
</organism>
<evidence type="ECO:0000313" key="3">
    <source>
        <dbReference type="Proteomes" id="UP000663869"/>
    </source>
</evidence>
<dbReference type="AlphaFoldDB" id="A0A818TDR3"/>
<reference evidence="2" key="1">
    <citation type="submission" date="2021-02" db="EMBL/GenBank/DDBJ databases">
        <authorList>
            <person name="Nowell W R."/>
        </authorList>
    </citation>
    <scope>NUCLEOTIDE SEQUENCE</scope>
</reference>
<keyword evidence="1" id="KW-0812">Transmembrane</keyword>
<dbReference type="EMBL" id="CAJNYU010003476">
    <property type="protein sequence ID" value="CAF3676024.1"/>
    <property type="molecule type" value="Genomic_DNA"/>
</dbReference>
<feature type="transmembrane region" description="Helical" evidence="1">
    <location>
        <begin position="12"/>
        <end position="37"/>
    </location>
</feature>
<accession>A0A818TDR3</accession>
<keyword evidence="1" id="KW-0472">Membrane</keyword>
<evidence type="ECO:0000256" key="1">
    <source>
        <dbReference type="SAM" id="Phobius"/>
    </source>
</evidence>
<dbReference type="Proteomes" id="UP000663869">
    <property type="component" value="Unassembled WGS sequence"/>
</dbReference>
<proteinExistence type="predicted"/>